<gene>
    <name evidence="1" type="ORF">COX77_02725</name>
</gene>
<dbReference type="Proteomes" id="UP000230405">
    <property type="component" value="Unassembled WGS sequence"/>
</dbReference>
<dbReference type="AlphaFoldDB" id="A0A2M7VEP6"/>
<evidence type="ECO:0000313" key="2">
    <source>
        <dbReference type="Proteomes" id="UP000230405"/>
    </source>
</evidence>
<proteinExistence type="predicted"/>
<organism evidence="1 2">
    <name type="scientific">Candidatus Komeilibacteria bacterium CG_4_10_14_0_2_um_filter_37_10</name>
    <dbReference type="NCBI Taxonomy" id="1974470"/>
    <lineage>
        <taxon>Bacteria</taxon>
        <taxon>Candidatus Komeiliibacteriota</taxon>
    </lineage>
</organism>
<name>A0A2M7VEP6_9BACT</name>
<comment type="caution">
    <text evidence="1">The sequence shown here is derived from an EMBL/GenBank/DDBJ whole genome shotgun (WGS) entry which is preliminary data.</text>
</comment>
<evidence type="ECO:0000313" key="1">
    <source>
        <dbReference type="EMBL" id="PIZ99021.1"/>
    </source>
</evidence>
<accession>A0A2M7VEP6</accession>
<sequence length="109" mass="12652">MPKSKLATYWHCFLSFLFIVKIDTEKKEIISNFIKKEHAKRGYNIEAVFSYLLPAKYHSCSCNNDVVLVVDVIKKANYETIGKTIGQEKVCMNCLGHQFKEQKEIDEDD</sequence>
<protein>
    <submittedName>
        <fullName evidence="1">Uncharacterized protein</fullName>
    </submittedName>
</protein>
<reference evidence="2" key="1">
    <citation type="submission" date="2017-09" db="EMBL/GenBank/DDBJ databases">
        <title>Depth-based differentiation of microbial function through sediment-hosted aquifers and enrichment of novel symbionts in the deep terrestrial subsurface.</title>
        <authorList>
            <person name="Probst A.J."/>
            <person name="Ladd B."/>
            <person name="Jarett J.K."/>
            <person name="Geller-Mcgrath D.E."/>
            <person name="Sieber C.M.K."/>
            <person name="Emerson J.B."/>
            <person name="Anantharaman K."/>
            <person name="Thomas B.C."/>
            <person name="Malmstrom R."/>
            <person name="Stieglmeier M."/>
            <person name="Klingl A."/>
            <person name="Woyke T."/>
            <person name="Ryan C.M."/>
            <person name="Banfield J.F."/>
        </authorList>
    </citation>
    <scope>NUCLEOTIDE SEQUENCE [LARGE SCALE GENOMIC DNA]</scope>
</reference>
<dbReference type="EMBL" id="PFPO01000050">
    <property type="protein sequence ID" value="PIZ99021.1"/>
    <property type="molecule type" value="Genomic_DNA"/>
</dbReference>